<dbReference type="KEGG" id="pmf:P9303_29071"/>
<evidence type="ECO:0000313" key="1">
    <source>
        <dbReference type="EMBL" id="ABM79637.1"/>
    </source>
</evidence>
<dbReference type="RefSeq" id="WP_011827476.1">
    <property type="nucleotide sequence ID" value="NC_008820.1"/>
</dbReference>
<dbReference type="BioCyc" id="PMAR59922:G1G80-2549-MONOMER"/>
<dbReference type="HOGENOM" id="CLU_213424_0_0_3"/>
<sequence>MSQANINTWIKTACGRAKYADLAQRTGVLARLRLSWFVFFAALKDWQLDNPDQLDGSGS</sequence>
<gene>
    <name evidence="1" type="ordered locus">P9303_29071</name>
</gene>
<organism evidence="1 2">
    <name type="scientific">Prochlorococcus marinus (strain MIT 9303)</name>
    <dbReference type="NCBI Taxonomy" id="59922"/>
    <lineage>
        <taxon>Bacteria</taxon>
        <taxon>Bacillati</taxon>
        <taxon>Cyanobacteriota</taxon>
        <taxon>Cyanophyceae</taxon>
        <taxon>Synechococcales</taxon>
        <taxon>Prochlorococcaceae</taxon>
        <taxon>Prochlorococcus</taxon>
    </lineage>
</organism>
<reference evidence="1 2" key="1">
    <citation type="journal article" date="2007" name="PLoS Genet.">
        <title>Patterns and implications of gene gain and loss in the evolution of Prochlorococcus.</title>
        <authorList>
            <person name="Kettler G.C."/>
            <person name="Martiny A.C."/>
            <person name="Huang K."/>
            <person name="Zucker J."/>
            <person name="Coleman M.L."/>
            <person name="Rodrigue S."/>
            <person name="Chen F."/>
            <person name="Lapidus A."/>
            <person name="Ferriera S."/>
            <person name="Johnson J."/>
            <person name="Steglich C."/>
            <person name="Church G.M."/>
            <person name="Richardson P."/>
            <person name="Chisholm S.W."/>
        </authorList>
    </citation>
    <scope>NUCLEOTIDE SEQUENCE [LARGE SCALE GENOMIC DNA]</scope>
    <source>
        <strain evidence="1 2">MIT 9303</strain>
    </source>
</reference>
<proteinExistence type="predicted"/>
<evidence type="ECO:0000313" key="2">
    <source>
        <dbReference type="Proteomes" id="UP000002274"/>
    </source>
</evidence>
<protein>
    <submittedName>
        <fullName evidence="1">Uncharacterized protein</fullName>
    </submittedName>
</protein>
<dbReference type="AlphaFoldDB" id="A2CDS7"/>
<accession>A2CDS7</accession>
<dbReference type="Proteomes" id="UP000002274">
    <property type="component" value="Chromosome"/>
</dbReference>
<dbReference type="EMBL" id="CP000554">
    <property type="protein sequence ID" value="ABM79637.1"/>
    <property type="molecule type" value="Genomic_DNA"/>
</dbReference>
<name>A2CDS7_PROM3</name>
<dbReference type="STRING" id="59922.P9303_29071"/>